<dbReference type="EMBL" id="JANJQO010001521">
    <property type="protein sequence ID" value="KAJ2970525.1"/>
    <property type="molecule type" value="Genomic_DNA"/>
</dbReference>
<evidence type="ECO:0000313" key="2">
    <source>
        <dbReference type="Proteomes" id="UP001143910"/>
    </source>
</evidence>
<dbReference type="Proteomes" id="UP001143910">
    <property type="component" value="Unassembled WGS sequence"/>
</dbReference>
<protein>
    <submittedName>
        <fullName evidence="1">Uncharacterized protein</fullName>
    </submittedName>
</protein>
<keyword evidence="2" id="KW-1185">Reference proteome</keyword>
<reference evidence="1" key="1">
    <citation type="submission" date="2022-08" db="EMBL/GenBank/DDBJ databases">
        <title>Genome Sequence of Lecanicillium fungicola.</title>
        <authorList>
            <person name="Buettner E."/>
        </authorList>
    </citation>
    <scope>NUCLEOTIDE SEQUENCE</scope>
    <source>
        <strain evidence="1">Babe33</strain>
    </source>
</reference>
<gene>
    <name evidence="1" type="ORF">NQ176_g8148</name>
</gene>
<accession>A0ACC1MUK5</accession>
<evidence type="ECO:0000313" key="1">
    <source>
        <dbReference type="EMBL" id="KAJ2970525.1"/>
    </source>
</evidence>
<sequence>MGFIANAICLTYIDKVGRKLPLAWTSLALGVEMMLIMVFTKYFANTTNKIGQGWTIAWIFLFSFIFSLGYNAIQLLYIAEIFPTALRSRGTAICAFLGTGVGLIFNQLSPRAFEAIGWRYYAVFMVCNVISSITYFLVFPETKGKTLEEITEIFGDKVAFNEHIGTLSPASDDTQETDKDGKSVKVDYSHAE</sequence>
<comment type="caution">
    <text evidence="1">The sequence shown here is derived from an EMBL/GenBank/DDBJ whole genome shotgun (WGS) entry which is preliminary data.</text>
</comment>
<name>A0ACC1MUK5_9HYPO</name>
<organism evidence="1 2">
    <name type="scientific">Zarea fungicola</name>
    <dbReference type="NCBI Taxonomy" id="93591"/>
    <lineage>
        <taxon>Eukaryota</taxon>
        <taxon>Fungi</taxon>
        <taxon>Dikarya</taxon>
        <taxon>Ascomycota</taxon>
        <taxon>Pezizomycotina</taxon>
        <taxon>Sordariomycetes</taxon>
        <taxon>Hypocreomycetidae</taxon>
        <taxon>Hypocreales</taxon>
        <taxon>Cordycipitaceae</taxon>
        <taxon>Zarea</taxon>
    </lineage>
</organism>
<proteinExistence type="predicted"/>